<proteinExistence type="predicted"/>
<feature type="compositionally biased region" description="Polar residues" evidence="5">
    <location>
        <begin position="1"/>
        <end position="14"/>
    </location>
</feature>
<accession>A0A178ZN61</accession>
<feature type="coiled-coil region" evidence="4">
    <location>
        <begin position="586"/>
        <end position="613"/>
    </location>
</feature>
<keyword evidence="2 3" id="KW-0802">TPR repeat</keyword>
<dbReference type="Pfam" id="PF13432">
    <property type="entry name" value="TPR_16"/>
    <property type="match status" value="1"/>
</dbReference>
<dbReference type="InterPro" id="IPR019734">
    <property type="entry name" value="TPR_rpt"/>
</dbReference>
<protein>
    <submittedName>
        <fullName evidence="6">Uncharacterized protein</fullName>
    </submittedName>
</protein>
<dbReference type="AlphaFoldDB" id="A0A178ZN61"/>
<feature type="repeat" description="TPR" evidence="3">
    <location>
        <begin position="816"/>
        <end position="849"/>
    </location>
</feature>
<feature type="region of interest" description="Disordered" evidence="5">
    <location>
        <begin position="1"/>
        <end position="20"/>
    </location>
</feature>
<evidence type="ECO:0000256" key="2">
    <source>
        <dbReference type="ARBA" id="ARBA00022803"/>
    </source>
</evidence>
<feature type="compositionally biased region" description="Acidic residues" evidence="5">
    <location>
        <begin position="1076"/>
        <end position="1086"/>
    </location>
</feature>
<organism evidence="6 7">
    <name type="scientific">Fonsecaea erecta</name>
    <dbReference type="NCBI Taxonomy" id="1367422"/>
    <lineage>
        <taxon>Eukaryota</taxon>
        <taxon>Fungi</taxon>
        <taxon>Dikarya</taxon>
        <taxon>Ascomycota</taxon>
        <taxon>Pezizomycotina</taxon>
        <taxon>Eurotiomycetes</taxon>
        <taxon>Chaetothyriomycetidae</taxon>
        <taxon>Chaetothyriales</taxon>
        <taxon>Herpotrichiellaceae</taxon>
        <taxon>Fonsecaea</taxon>
    </lineage>
</organism>
<evidence type="ECO:0000256" key="5">
    <source>
        <dbReference type="SAM" id="MobiDB-lite"/>
    </source>
</evidence>
<reference evidence="6 7" key="1">
    <citation type="submission" date="2016-04" db="EMBL/GenBank/DDBJ databases">
        <title>Draft genome of Fonsecaea erecta CBS 125763.</title>
        <authorList>
            <person name="Weiss V.A."/>
            <person name="Vicente V.A."/>
            <person name="Raittz R.T."/>
            <person name="Moreno L.F."/>
            <person name="De Souza E.M."/>
            <person name="Pedrosa F.O."/>
            <person name="Steffens M.B."/>
            <person name="Faoro H."/>
            <person name="Tadra-Sfeir M.Z."/>
            <person name="Najafzadeh M.J."/>
            <person name="Felipe M.S."/>
            <person name="Teixeira M."/>
            <person name="Sun J."/>
            <person name="Xi L."/>
            <person name="Gomes R."/>
            <person name="De Azevedo C.M."/>
            <person name="Salgado C.G."/>
            <person name="Da Silva M.B."/>
            <person name="Nascimento M.F."/>
            <person name="Queiroz-Telles F."/>
            <person name="Attili D.S."/>
            <person name="Gorbushina A."/>
        </authorList>
    </citation>
    <scope>NUCLEOTIDE SEQUENCE [LARGE SCALE GENOMIC DNA]</scope>
    <source>
        <strain evidence="6 7">CBS 125763</strain>
    </source>
</reference>
<dbReference type="OrthoDB" id="343875at2759"/>
<feature type="region of interest" description="Disordered" evidence="5">
    <location>
        <begin position="1038"/>
        <end position="1256"/>
    </location>
</feature>
<dbReference type="SMART" id="SM00028">
    <property type="entry name" value="TPR"/>
    <property type="match status" value="7"/>
</dbReference>
<dbReference type="STRING" id="1367422.A0A178ZN61"/>
<feature type="compositionally biased region" description="Basic and acidic residues" evidence="5">
    <location>
        <begin position="1118"/>
        <end position="1135"/>
    </location>
</feature>
<dbReference type="EMBL" id="LVYI01000003">
    <property type="protein sequence ID" value="OAP61250.1"/>
    <property type="molecule type" value="Genomic_DNA"/>
</dbReference>
<dbReference type="InterPro" id="IPR031101">
    <property type="entry name" value="Ctr9"/>
</dbReference>
<name>A0A178ZN61_9EURO</name>
<dbReference type="RefSeq" id="XP_018694617.1">
    <property type="nucleotide sequence ID" value="XM_018834967.1"/>
</dbReference>
<keyword evidence="7" id="KW-1185">Reference proteome</keyword>
<evidence type="ECO:0000256" key="1">
    <source>
        <dbReference type="ARBA" id="ARBA00022737"/>
    </source>
</evidence>
<dbReference type="PANTHER" id="PTHR14027:SF2">
    <property type="entry name" value="RNA POLYMERASE-ASSOCIATED PROTEIN CTR9 HOMOLOG"/>
    <property type="match status" value="1"/>
</dbReference>
<evidence type="ECO:0000313" key="6">
    <source>
        <dbReference type="EMBL" id="OAP61250.1"/>
    </source>
</evidence>
<comment type="caution">
    <text evidence="6">The sequence shown here is derived from an EMBL/GenBank/DDBJ whole genome shotgun (WGS) entry which is preliminary data.</text>
</comment>
<evidence type="ECO:0000313" key="7">
    <source>
        <dbReference type="Proteomes" id="UP000078343"/>
    </source>
</evidence>
<dbReference type="GO" id="GO:0000993">
    <property type="term" value="F:RNA polymerase II complex binding"/>
    <property type="evidence" value="ECO:0007669"/>
    <property type="project" value="TreeGrafter"/>
</dbReference>
<feature type="compositionally biased region" description="Basic residues" evidence="5">
    <location>
        <begin position="1058"/>
        <end position="1072"/>
    </location>
</feature>
<dbReference type="GeneID" id="30007621"/>
<evidence type="ECO:0000256" key="3">
    <source>
        <dbReference type="PROSITE-ProRule" id="PRU00339"/>
    </source>
</evidence>
<feature type="compositionally biased region" description="Basic and acidic residues" evidence="5">
    <location>
        <begin position="982"/>
        <end position="1016"/>
    </location>
</feature>
<dbReference type="SUPFAM" id="SSF48452">
    <property type="entry name" value="TPR-like"/>
    <property type="match status" value="2"/>
</dbReference>
<dbReference type="GO" id="GO:0006368">
    <property type="term" value="P:transcription elongation by RNA polymerase II"/>
    <property type="evidence" value="ECO:0007669"/>
    <property type="project" value="TreeGrafter"/>
</dbReference>
<dbReference type="GO" id="GO:0016593">
    <property type="term" value="C:Cdc73/Paf1 complex"/>
    <property type="evidence" value="ECO:0007669"/>
    <property type="project" value="TreeGrafter"/>
</dbReference>
<dbReference type="PROSITE" id="PS50005">
    <property type="entry name" value="TPR"/>
    <property type="match status" value="1"/>
</dbReference>
<gene>
    <name evidence="6" type="ORF">AYL99_03451</name>
</gene>
<dbReference type="GO" id="GO:0006355">
    <property type="term" value="P:regulation of DNA-templated transcription"/>
    <property type="evidence" value="ECO:0007669"/>
    <property type="project" value="InterPro"/>
</dbReference>
<dbReference type="PANTHER" id="PTHR14027">
    <property type="entry name" value="RNA POLYMERASE-ASSOCIATED PROTEIN CTR9"/>
    <property type="match status" value="1"/>
</dbReference>
<dbReference type="InterPro" id="IPR011990">
    <property type="entry name" value="TPR-like_helical_dom_sf"/>
</dbReference>
<sequence>MASTAVRNGSTASDPNGRAGAVGVTPASRFADIPSAIDIPVSGGLDADEAVEVNLEDHLDDPTELCQLLENEKAAKNLWITIALAYAKQAQIDHAIEILAKGMGSLSRSGPKERLSLLACVAWLNLLKSRQAPRVLPENQQSSDVKTKDHYLREATASINDALRINPAFPPLYLTRGVLFLLRASLQASTKAGSDTERAESLKQALKCFDDALRASEGRNMMASIGKARTLYLQKQYGPALQVYQDVLAKMPGLTDPDPRIGIGCCLWQLGYQDRAKMAWERSLALNPESKIAHALLGVYYLHESAKYPASDPQFNALYKKAMIDHTKKAYTIDKNFPLSCATFASYFLLTGRYDTVEPLARKAIEQTDINAIASDGWYLLARKEHNKGDLPRANDYYNRSDQARGGLDRGYFPAKFGLIQIMIQTQDIQGAKFRLENLSQLKGHVEAMTLLGCLYAEEAFSAQNTTTKDDKATAARKAIQLLEGVRKTWKDEKTRNKPDESVLLYLARLYELENPVESLKCLQMVEQMQLEKIPDEDKPDPNEEEATYIAQLRENLPPQLLNNMACFLYGQESYSLARETFQIALNACVRLTEKQEAEKKALEEEKIGTEDVDNSDTDALVTTISYNLARTLEALGLLEEAQKVYEGLLARHSDYTDASARLAFIALETSPRDEGPRKIHAVYQNDYGNTEIRALMGWYHHSAKKKTSNIAEDAENRHYKHTLQGYDKHDLYSLVGMGNIHLTIARDMPRNTDQEKEKRTKMYAKAYEFFDKALQLDPKNAYAAQGVAIALCDDKKAYSDALQIFTKVKDTLRDPSVNINLGHVMTELRQYQRAIDNYEIALRKDGKSENAQLLACLSRAWLLKGKADQSIPALTTALDYMKRALATQPDSPHLQFNVAFIQFQIAQYVNQAKETDRTLEDVDAAIAGLEQAIDTFEQVARHKQPPYPRTALEQRAAMGKNTMRNQLERQRVRQAAYENENATKLKEAKERRQEELRKREEAARKRRQEEEERARRIAEERRKIVEETERIAEQIRAEAAAREAAEYTDDDETGERVRRKKKPRAGGKRKKRDDEDGFIEDDEDGKSERSVSRTPVSGSDNEAPAEMPKKKKRRLERKSAAKETPRKKNEKFKSEAVVVDSDSELEDEASAVATPEEATIDTPASEVPDRDEEMEDSRNGPEGEQEQVQPKPPPRQRKQLRTIADDDDDDDEEDEEEAFNAGTNGHTDAARTSAEAGFGGDDDDDDEKDGGRSVQ</sequence>
<evidence type="ECO:0000256" key="4">
    <source>
        <dbReference type="SAM" id="Coils"/>
    </source>
</evidence>
<feature type="compositionally biased region" description="Acidic residues" evidence="5">
    <location>
        <begin position="1206"/>
        <end position="1219"/>
    </location>
</feature>
<dbReference type="Proteomes" id="UP000078343">
    <property type="component" value="Unassembled WGS sequence"/>
</dbReference>
<keyword evidence="1" id="KW-0677">Repeat</keyword>
<dbReference type="Gene3D" id="1.25.40.10">
    <property type="entry name" value="Tetratricopeptide repeat domain"/>
    <property type="match status" value="4"/>
</dbReference>
<feature type="region of interest" description="Disordered" evidence="5">
    <location>
        <begin position="978"/>
        <end position="1016"/>
    </location>
</feature>
<keyword evidence="4" id="KW-0175">Coiled coil</keyword>